<sequence length="183" mass="19625">MVTRTHDSDAIIGTVGVGCRNFNAARNGEVDAVGCLTLSIDGIAGGVALSDQPCLQSFDVFFRDTQNRQVNFFKVQALFPQLRVRGLLGQQILVCSDADPALMSKSDDVNAGGNFGVTDTHDGGLKVRISDQVNQRKRSICIVECKERTDEQGLRLSEQGDSEGKPLAFGAAQARRAGTKPIV</sequence>
<dbReference type="AlphaFoldDB" id="A0A6J6BVK6"/>
<name>A0A6J6BVK6_9ZZZZ</name>
<organism evidence="2">
    <name type="scientific">freshwater metagenome</name>
    <dbReference type="NCBI Taxonomy" id="449393"/>
    <lineage>
        <taxon>unclassified sequences</taxon>
        <taxon>metagenomes</taxon>
        <taxon>ecological metagenomes</taxon>
    </lineage>
</organism>
<dbReference type="EMBL" id="CAEZSO010000081">
    <property type="protein sequence ID" value="CAB4542784.1"/>
    <property type="molecule type" value="Genomic_DNA"/>
</dbReference>
<protein>
    <submittedName>
        <fullName evidence="2">Unannotated protein</fullName>
    </submittedName>
</protein>
<evidence type="ECO:0000256" key="1">
    <source>
        <dbReference type="SAM" id="MobiDB-lite"/>
    </source>
</evidence>
<reference evidence="2" key="1">
    <citation type="submission" date="2020-05" db="EMBL/GenBank/DDBJ databases">
        <authorList>
            <person name="Chiriac C."/>
            <person name="Salcher M."/>
            <person name="Ghai R."/>
            <person name="Kavagutti S V."/>
        </authorList>
    </citation>
    <scope>NUCLEOTIDE SEQUENCE</scope>
</reference>
<proteinExistence type="predicted"/>
<accession>A0A6J6BVK6</accession>
<feature type="region of interest" description="Disordered" evidence="1">
    <location>
        <begin position="153"/>
        <end position="183"/>
    </location>
</feature>
<evidence type="ECO:0000313" key="2">
    <source>
        <dbReference type="EMBL" id="CAB4542784.1"/>
    </source>
</evidence>
<gene>
    <name evidence="2" type="ORF">UFOPK1446_00499</name>
</gene>